<dbReference type="InterPro" id="IPR006311">
    <property type="entry name" value="TAT_signal"/>
</dbReference>
<dbReference type="InterPro" id="IPR001304">
    <property type="entry name" value="C-type_lectin-like"/>
</dbReference>
<evidence type="ECO:0000256" key="6">
    <source>
        <dbReference type="SAM" id="MobiDB-lite"/>
    </source>
</evidence>
<proteinExistence type="predicted"/>
<dbReference type="Proteomes" id="UP000553756">
    <property type="component" value="Unassembled WGS sequence"/>
</dbReference>
<comment type="caution">
    <text evidence="10">The sequence shown here is derived from an EMBL/GenBank/DDBJ whole genome shotgun (WGS) entry which is preliminary data.</text>
</comment>
<evidence type="ECO:0000259" key="9">
    <source>
        <dbReference type="PROSITE" id="PS50847"/>
    </source>
</evidence>
<evidence type="ECO:0000256" key="7">
    <source>
        <dbReference type="SAM" id="Phobius"/>
    </source>
</evidence>
<dbReference type="PROSITE" id="PS50847">
    <property type="entry name" value="GRAM_POS_ANCHORING"/>
    <property type="match status" value="1"/>
</dbReference>
<keyword evidence="3" id="KW-0964">Secreted</keyword>
<dbReference type="Pfam" id="PF18998">
    <property type="entry name" value="Flg_new_2"/>
    <property type="match status" value="4"/>
</dbReference>
<dbReference type="InterPro" id="IPR016186">
    <property type="entry name" value="C-type_lectin-like/link_sf"/>
</dbReference>
<keyword evidence="4" id="KW-0732">Signal</keyword>
<dbReference type="InterPro" id="IPR019931">
    <property type="entry name" value="LPXTG_anchor"/>
</dbReference>
<feature type="region of interest" description="Disordered" evidence="6">
    <location>
        <begin position="1485"/>
        <end position="1507"/>
    </location>
</feature>
<feature type="transmembrane region" description="Helical" evidence="7">
    <location>
        <begin position="1984"/>
        <end position="2006"/>
    </location>
</feature>
<evidence type="ECO:0000256" key="1">
    <source>
        <dbReference type="ARBA" id="ARBA00004196"/>
    </source>
</evidence>
<evidence type="ECO:0000256" key="5">
    <source>
        <dbReference type="ARBA" id="ARBA00023088"/>
    </source>
</evidence>
<keyword evidence="7" id="KW-0472">Membrane</keyword>
<dbReference type="Gene3D" id="2.60.40.4270">
    <property type="entry name" value="Listeria-Bacteroides repeat domain"/>
    <property type="match status" value="7"/>
</dbReference>
<dbReference type="NCBIfam" id="TIGR02543">
    <property type="entry name" value="List_Bact_rpt"/>
    <property type="match status" value="6"/>
</dbReference>
<feature type="domain" description="C-type lectin" evidence="8">
    <location>
        <begin position="196"/>
        <end position="346"/>
    </location>
</feature>
<evidence type="ECO:0000256" key="3">
    <source>
        <dbReference type="ARBA" id="ARBA00022525"/>
    </source>
</evidence>
<protein>
    <submittedName>
        <fullName evidence="10">Listeria-Bacteroides repeat domain</fullName>
    </submittedName>
</protein>
<dbReference type="Pfam" id="PF09479">
    <property type="entry name" value="Flg_new"/>
    <property type="match status" value="13"/>
</dbReference>
<name>A0ABX1SW11_9BIFI</name>
<keyword evidence="7" id="KW-1133">Transmembrane helix</keyword>
<evidence type="ECO:0000313" key="10">
    <source>
        <dbReference type="EMBL" id="NMN02029.1"/>
    </source>
</evidence>
<keyword evidence="11" id="KW-1185">Reference proteome</keyword>
<organism evidence="10 11">
    <name type="scientific">Bifidobacterium panos</name>
    <dbReference type="NCBI Taxonomy" id="2675321"/>
    <lineage>
        <taxon>Bacteria</taxon>
        <taxon>Bacillati</taxon>
        <taxon>Actinomycetota</taxon>
        <taxon>Actinomycetes</taxon>
        <taxon>Bifidobacteriales</taxon>
        <taxon>Bifidobacteriaceae</taxon>
        <taxon>Bifidobacterium</taxon>
    </lineage>
</organism>
<evidence type="ECO:0000256" key="4">
    <source>
        <dbReference type="ARBA" id="ARBA00022729"/>
    </source>
</evidence>
<keyword evidence="5" id="KW-0572">Peptidoglycan-anchor</keyword>
<feature type="region of interest" description="Disordered" evidence="6">
    <location>
        <begin position="1617"/>
        <end position="1638"/>
    </location>
</feature>
<dbReference type="PROSITE" id="PS50041">
    <property type="entry name" value="C_TYPE_LECTIN_2"/>
    <property type="match status" value="1"/>
</dbReference>
<evidence type="ECO:0000313" key="11">
    <source>
        <dbReference type="Proteomes" id="UP000553756"/>
    </source>
</evidence>
<evidence type="ECO:0000259" key="8">
    <source>
        <dbReference type="PROSITE" id="PS50041"/>
    </source>
</evidence>
<dbReference type="InterPro" id="IPR042229">
    <property type="entry name" value="Listeria/Bacterioides_rpt_sf"/>
</dbReference>
<dbReference type="InterPro" id="IPR044060">
    <property type="entry name" value="Bacterial_rp_domain"/>
</dbReference>
<dbReference type="SUPFAM" id="SSF56436">
    <property type="entry name" value="C-type lectin-like"/>
    <property type="match status" value="1"/>
</dbReference>
<sequence length="2012" mass="214575">MVRFSSQSGLRRGLLRWLVAVVAAGLAALMVLAVAVPAVWAAEKPSVKLNEDQKTVLSVGSDTENAKYKLGAASVSGSASSYVVVQVDSGYFSPAAAAPGSAEAQDALSGESDSYGSYVDGVDVKAGGKYTYVTFKTSSVDGSPDITAAQLQTYLQGLTFTTDGNTKQNITVTVVGDSLNNLKATYNGTSYDATLYNGHAYAFVKQQMNWDAAFAAAKATSFYGGDGHLLTIESAEEHNLIYKSFGNQEGWLGATRFTTEAYAKTDPDVFDINHDSSAPDYGTAWYWVTGPSAGTKIFTTATVAAGGTVPDGVYANWSAASGEPNAAFGTEGCAQYGLGDTGQWNDLANDDQGEHNQGFYVEFEDFNLSSVGSTASGSVERVDVSYDLDDGAVTSSNTAVKALVGEAFKTTLTATKAADGRALDVSSVSVSVGGKKLAKDTDYTFNETTGELTIKAENVTGNVSVSAKVLRQVAFVLGGDDTAKTYGKMKNATPESLSVENGKTVSTATGYKQPDVSMTAVGTGAGKKFAGWKSSVDGSVYSPEDVGKFAPSVDVTFTAQYEDTDKMTVRFDYAGGQDADKASSKTLTGREGTSYDVPVPTRAGYDFAGWTTTATDVTASGTFKKDATFTATWTPIETAVAFDKGLHGALKDTPESVSVVTEEKLNTATNYPVKNGPTVTPDAGWRFLYWQSSVIDADKNETLGPVYQPSQIADLKAQAGLKFTAVYEQLPEVSVVYNFNGGHDADNNTSVTLKGVDGTEYSAEDLKKVPDTSKLERTGYTFDKWDTADTGKYASKTYTAQWKQNTNNVNFVVAENDKHGSLTGNTGYQVLTGEKVGGKPTVTADGGYRFVGWVSSENQKVYSQDSVDAYVVSGANPKVTFTAKFVPESSVEVHYNYAGGYNKNNDSSLVLTGLEGAEYSDADKTAAAEEPTRTGYTFKQWDKTLSTTYQSVTYTAEWTVNPNTVTFLPGDNGTLTGDTSYTVNSGEKVTGEPTANATAGYTFVGWESSEDGLLYGKDGVKGKYVVSGLNPEVKFTARYEPNNGAKAVFNANGGLIDQKDASVTREGKQGETYTKPSNPTRDGYTFVKWQDADGNEPTGTYATDGTTVYVAQWEADSYGLSFKQGDHGALTGTLDYKVATDAKLGDANVVAPKVEAEAGWSLVGWQSEEYGLVTSEQLASLVMPAKAVEFTAQYAQNATATVMFSFDGGTDAAGKPMVSLSGPLGTKYDVPANPTKDGYTFKQWDKQVTGTFDEASLQVTAQWTANENTLTFNKGDHGTLKGTTGYTVATDASLKDAKVTAPTVASEAGWSFVGWLSDEYGLVTSDELASLTMPGKNVTLTAQYVQNATGVVVFAYNGGTDKDGNASNIQSGALGTAYTAPADPTRTGYTFTGWDRDASGTFKQSMLQVNATWKANTYKLTYKLDGGTDPKNPTSYTYGVGATLKNPTREGYTFAGWADAKGNLVSGISASDTGDKTLTAKWTKNASTDGLNPDGGTIPSDWTGSDGQLPIPTRDGYKFDGWFDEDGNQVTTLKDAVGKNLTAKWTKLDDAFDPGDGTLPDDWTGADGELPTPTLPGYKFDGWYDEDGNQVTTVKDAVGKKLHAKWTKLDDAFDPDGGTLPDDWTGEDGELPTPTRDGYRFDGWYDENGNKVTTLKEAAGKKLTAHWTKLPTTFDVDGDVTLPDDWTGDDGKLPVPSKPGYKFDGWYDEDGNPVTNAEDAAGKKLHPKWTPVDEAFDPDGGTLPDNWTGEDGKLPVPTKPGYKFDGWYDEDGNLITNTEDAAGKKLHPKWTKVEDAFDVDGGNLPNGWTGEDGKLPIPSKPGYKFDGWYDEDGNLITNTEDAIGKKLHAKWTNVNDAFDTDGGNLPKDWTGADGKLPLAYKPGYKFDGWYDEQGNLITSVEDAIGKKLHVKWTSIADAFDANGGNIPTDWTGEDGKLPTPTRDGYTFDGWYDDEGNLVTSLEDAIGKKLHARWSKVNALASTGATGLTAALTALALAAAGLTAGALRRRRSH</sequence>
<keyword evidence="7" id="KW-0812">Transmembrane</keyword>
<accession>A0ABX1SW11</accession>
<dbReference type="EMBL" id="JAAIIJ010000012">
    <property type="protein sequence ID" value="NMN02029.1"/>
    <property type="molecule type" value="Genomic_DNA"/>
</dbReference>
<dbReference type="RefSeq" id="WP_172144687.1">
    <property type="nucleotide sequence ID" value="NZ_JAAIIJ010000012.1"/>
</dbReference>
<dbReference type="CDD" id="cd00037">
    <property type="entry name" value="CLECT"/>
    <property type="match status" value="1"/>
</dbReference>
<feature type="domain" description="Gram-positive cocci surface proteins LPxTG" evidence="9">
    <location>
        <begin position="1979"/>
        <end position="2012"/>
    </location>
</feature>
<evidence type="ECO:0000256" key="2">
    <source>
        <dbReference type="ARBA" id="ARBA00022512"/>
    </source>
</evidence>
<gene>
    <name evidence="10" type="ORF">G1C94_0651</name>
</gene>
<dbReference type="InterPro" id="IPR013378">
    <property type="entry name" value="InlB-like_B-rpt"/>
</dbReference>
<reference evidence="10 11" key="1">
    <citation type="submission" date="2020-02" db="EMBL/GenBank/DDBJ databases">
        <title>Characterization of phylogenetic diversity of novel bifidobacterial species isolated in Czech ZOOs.</title>
        <authorList>
            <person name="Lugli G.A."/>
            <person name="Vera N.B."/>
            <person name="Ventura M."/>
        </authorList>
    </citation>
    <scope>NUCLEOTIDE SEQUENCE [LARGE SCALE GENOMIC DNA]</scope>
    <source>
        <strain evidence="10 11">DSM 109963</strain>
    </source>
</reference>
<dbReference type="Gene3D" id="3.10.100.10">
    <property type="entry name" value="Mannose-Binding Protein A, subunit A"/>
    <property type="match status" value="1"/>
</dbReference>
<comment type="subcellular location">
    <subcellularLocation>
        <location evidence="1">Cell envelope</location>
    </subcellularLocation>
</comment>
<dbReference type="PROSITE" id="PS51318">
    <property type="entry name" value="TAT"/>
    <property type="match status" value="1"/>
</dbReference>
<keyword evidence="2" id="KW-0134">Cell wall</keyword>
<dbReference type="InterPro" id="IPR016187">
    <property type="entry name" value="CTDL_fold"/>
</dbReference>